<dbReference type="SUPFAM" id="SSF52540">
    <property type="entry name" value="P-loop containing nucleoside triphosphate hydrolases"/>
    <property type="match status" value="1"/>
</dbReference>
<proteinExistence type="predicted"/>
<dbReference type="Pfam" id="PF13671">
    <property type="entry name" value="AAA_33"/>
    <property type="match status" value="1"/>
</dbReference>
<gene>
    <name evidence="1" type="ORF">ACFPCY_33350</name>
</gene>
<dbReference type="InterPro" id="IPR027417">
    <property type="entry name" value="P-loop_NTPase"/>
</dbReference>
<sequence length="347" mass="38816">MTATKPRPGWQSERLRERRQSLGWTLEAAGDQLQQIGHRHGLRIEVDLEGLWGHETGTVYPGPHHRRAYCLMYGASEPDLGFRLPLPREITTEPTAATPVPDSATAQVTTEEAEHTLNRGLDRITDASHDANSTAGDGLKDRVVAAWRSRTLSDDPNKPVLVLVGGYAGSGKTEFARFLSSLTGWAILDKDSITRRLTERLLESMGGDRHDRHTDLYIDHVRRVEYKCLMDTADDNVDCGVSSILIAPFTLELNDEAWLSRLTNRCRAKGVDVAAIWVRCDVESMREYIEFRDAPRDAWKLSHWEQYTAGLNTQTSPPGVHLTIDNRLGAAISIADQTREALRKILA</sequence>
<reference evidence="2" key="1">
    <citation type="journal article" date="2019" name="Int. J. Syst. Evol. Microbiol.">
        <title>The Global Catalogue of Microorganisms (GCM) 10K type strain sequencing project: providing services to taxonomists for standard genome sequencing and annotation.</title>
        <authorList>
            <consortium name="The Broad Institute Genomics Platform"/>
            <consortium name="The Broad Institute Genome Sequencing Center for Infectious Disease"/>
            <person name="Wu L."/>
            <person name="Ma J."/>
        </authorList>
    </citation>
    <scope>NUCLEOTIDE SEQUENCE [LARGE SCALE GENOMIC DNA]</scope>
    <source>
        <strain evidence="2">KLKA75</strain>
    </source>
</reference>
<keyword evidence="2" id="KW-1185">Reference proteome</keyword>
<dbReference type="Proteomes" id="UP001595872">
    <property type="component" value="Unassembled WGS sequence"/>
</dbReference>
<name>A0ABV9U6S6_9ACTN</name>
<organism evidence="1 2">
    <name type="scientific">Actinomadura gamaensis</name>
    <dbReference type="NCBI Taxonomy" id="1763541"/>
    <lineage>
        <taxon>Bacteria</taxon>
        <taxon>Bacillati</taxon>
        <taxon>Actinomycetota</taxon>
        <taxon>Actinomycetes</taxon>
        <taxon>Streptosporangiales</taxon>
        <taxon>Thermomonosporaceae</taxon>
        <taxon>Actinomadura</taxon>
    </lineage>
</organism>
<accession>A0ABV9U6S6</accession>
<evidence type="ECO:0000313" key="2">
    <source>
        <dbReference type="Proteomes" id="UP001595872"/>
    </source>
</evidence>
<protein>
    <submittedName>
        <fullName evidence="1">AAA family ATPase</fullName>
    </submittedName>
</protein>
<comment type="caution">
    <text evidence="1">The sequence shown here is derived from an EMBL/GenBank/DDBJ whole genome shotgun (WGS) entry which is preliminary data.</text>
</comment>
<dbReference type="Gene3D" id="3.40.50.300">
    <property type="entry name" value="P-loop containing nucleotide triphosphate hydrolases"/>
    <property type="match status" value="1"/>
</dbReference>
<evidence type="ECO:0000313" key="1">
    <source>
        <dbReference type="EMBL" id="MFC4912230.1"/>
    </source>
</evidence>
<dbReference type="RefSeq" id="WP_378261919.1">
    <property type="nucleotide sequence ID" value="NZ_JBHSIT010000011.1"/>
</dbReference>
<dbReference type="EMBL" id="JBHSIT010000011">
    <property type="protein sequence ID" value="MFC4912230.1"/>
    <property type="molecule type" value="Genomic_DNA"/>
</dbReference>